<dbReference type="GO" id="GO:0008201">
    <property type="term" value="F:heparin binding"/>
    <property type="evidence" value="ECO:0007669"/>
    <property type="project" value="UniProtKB-KW"/>
</dbReference>
<evidence type="ECO:0000256" key="16">
    <source>
        <dbReference type="ARBA" id="ARBA00074164"/>
    </source>
</evidence>
<dbReference type="InterPro" id="IPR000082">
    <property type="entry name" value="SEA_dom"/>
</dbReference>
<dbReference type="Gene3D" id="3.30.70.960">
    <property type="entry name" value="SEA domain"/>
    <property type="match status" value="1"/>
</dbReference>
<evidence type="ECO:0000256" key="10">
    <source>
        <dbReference type="ARBA" id="ARBA00022989"/>
    </source>
</evidence>
<dbReference type="InterPro" id="IPR036364">
    <property type="entry name" value="SEA_dom_sf"/>
</dbReference>
<keyword evidence="4" id="KW-0272">Extracellular matrix</keyword>
<sequence length="1095" mass="123081">MTVQALSYKASREKRNAIPTRKRDVLFPTGVKLCAQDTLQQAIANHLNYFHLRVCQETVWEAFKIFWDRLPEHDEYQHWTGMCQDGSVTIFDIGTNFSRSQEHLSLMRKNAIGSIIKAHQKANSKETQGPLKKIRNEIDVDTFNRPLQPHGEQLVELSIQLKGVPYNDALKDPSSLLYQRLTQQFTEKIEDAFERLPGFRNVIVLEFRRSVVIVHYAITLDVGSGSISNDTIDYINLQSNMVENLYPEPVEQPIIIYTIMDLRNYITEALHKENLIGNTSLDVDPDSLQLENVETLLSGASRPTSGPVYPNNLLDIILAAERPPDVPGQELNSNDVFVSGFNKNDFLLDAGNLHDVRVGSQDVETDPNDVIVLEDSPTLPPLDVFDNQFDMNLESVAKPDITPAPGFDGERIHEVTADMGSGSDTSRSEKDSDVWSWLSMATSVKPGDSRDPDLKDSYLLDVKQISTQAPEILNSKTPFLEEHFDSTFKTVVVIEEEDSKKEFTLEQPFLDGALETPDLRTHPPSTTTDQAPVFWTMETLTVELSMQTIEASGMYEDFYTGEPTIKNMSATDYPLLSDVITTKDYALETLPNADGSISNTSAAEDLVTKDLASEASVEVLDGEEVLMVKTESDPITNGLITVSSTALSPEKESPFTRIYDVVPDDYPFEKSTHLLPFTVPHLPDDETEVATLPIRSQDDATLLKIKTHGQDLPNITDSDLSFHMIDYGGSNVEEDGREYPSGAAHGTDTESAVTQTNPGQALMVFFSLRVTNMMFTEDLFNKSSPEFKALEQRFLELLVPYLQSNLTNFQNLEILNFRNGSIVVNSRMKFDKPVPQGVSYAVYLILEDFCNTAYQTMNLAIDKYSLDVESGDQADPCKFQACNDFSNCMVNRWSGEAECVCDTGYFSVDGLPCQSICDLQQDFCLNDGKCDVIPGQGAICRCRVGENWWYRGEHCEEYMSEPVVVGVAIASVAGLLLVALAVILFLSRVMRDQRDKDEMEDPLRRRESLPSLEQATKYNPMFESDITVGYSHYCHRYPEPVCSTGSAEASTDFSTEEIRHIYENSELTKEEIQDRLRILELYAKNRQFADFVRQH</sequence>
<dbReference type="GO" id="GO:0033165">
    <property type="term" value="C:interphotoreceptor matrix"/>
    <property type="evidence" value="ECO:0007669"/>
    <property type="project" value="UniProtKB-SubCell"/>
</dbReference>
<evidence type="ECO:0000256" key="13">
    <source>
        <dbReference type="ARBA" id="ARBA00023180"/>
    </source>
</evidence>
<comment type="subcellular location">
    <subcellularLocation>
        <location evidence="15">Photoreceptor inner segment membrane</location>
        <topology evidence="15">Single-pass type I membrane protein</topology>
    </subcellularLocation>
    <subcellularLocation>
        <location evidence="1">Photoreceptor outer segment membrane</location>
        <topology evidence="1">Single-pass type I membrane protein</topology>
    </subcellularLocation>
    <subcellularLocation>
        <location evidence="2">Secreted</location>
        <location evidence="2">Extracellular space</location>
        <location evidence="2">Extracellular matrix</location>
        <location evidence="2">Interphotoreceptor matrix</location>
    </subcellularLocation>
</comment>
<dbReference type="SMART" id="SM00200">
    <property type="entry name" value="SEA"/>
    <property type="match status" value="2"/>
</dbReference>
<evidence type="ECO:0000256" key="5">
    <source>
        <dbReference type="ARBA" id="ARBA00022536"/>
    </source>
</evidence>
<evidence type="ECO:0000256" key="19">
    <source>
        <dbReference type="SAM" id="Phobius"/>
    </source>
</evidence>
<dbReference type="EMBL" id="JARO02000186">
    <property type="protein sequence ID" value="KPP79532.1"/>
    <property type="molecule type" value="Genomic_DNA"/>
</dbReference>
<evidence type="ECO:0000256" key="11">
    <source>
        <dbReference type="ARBA" id="ARBA00023136"/>
    </source>
</evidence>
<evidence type="ECO:0000256" key="3">
    <source>
        <dbReference type="ARBA" id="ARBA00022525"/>
    </source>
</evidence>
<evidence type="ECO:0000256" key="1">
    <source>
        <dbReference type="ARBA" id="ARBA00004451"/>
    </source>
</evidence>
<dbReference type="AlphaFoldDB" id="A0A0P7XRJ1"/>
<dbReference type="GO" id="GO:0007601">
    <property type="term" value="P:visual perception"/>
    <property type="evidence" value="ECO:0007669"/>
    <property type="project" value="InterPro"/>
</dbReference>
<feature type="transmembrane region" description="Helical" evidence="19">
    <location>
        <begin position="963"/>
        <end position="986"/>
    </location>
</feature>
<keyword evidence="14" id="KW-0966">Cell projection</keyword>
<keyword evidence="8" id="KW-0732">Signal</keyword>
<evidence type="ECO:0000256" key="4">
    <source>
        <dbReference type="ARBA" id="ARBA00022530"/>
    </source>
</evidence>
<evidence type="ECO:0000256" key="15">
    <source>
        <dbReference type="ARBA" id="ARBA00060509"/>
    </source>
</evidence>
<evidence type="ECO:0000259" key="20">
    <source>
        <dbReference type="PROSITE" id="PS50024"/>
    </source>
</evidence>
<keyword evidence="13" id="KW-0325">Glycoprotein</keyword>
<dbReference type="SUPFAM" id="SSF82671">
    <property type="entry name" value="SEA domain"/>
    <property type="match status" value="2"/>
</dbReference>
<name>A0A0P7XRJ1_SCLFO</name>
<keyword evidence="21" id="KW-0675">Receptor</keyword>
<evidence type="ECO:0000256" key="6">
    <source>
        <dbReference type="ARBA" id="ARBA00022674"/>
    </source>
</evidence>
<dbReference type="Proteomes" id="UP000034805">
    <property type="component" value="Unassembled WGS sequence"/>
</dbReference>
<comment type="caution">
    <text evidence="21">The sequence shown here is derived from an EMBL/GenBank/DDBJ whole genome shotgun (WGS) entry which is preliminary data.</text>
</comment>
<evidence type="ECO:0000256" key="9">
    <source>
        <dbReference type="ARBA" id="ARBA00022737"/>
    </source>
</evidence>
<evidence type="ECO:0000256" key="2">
    <source>
        <dbReference type="ARBA" id="ARBA00004593"/>
    </source>
</evidence>
<reference evidence="21 22" key="1">
    <citation type="submission" date="2015-08" db="EMBL/GenBank/DDBJ databases">
        <title>The genome of the Asian arowana (Scleropages formosus).</title>
        <authorList>
            <person name="Tan M.H."/>
            <person name="Gan H.M."/>
            <person name="Croft L.J."/>
            <person name="Austin C.M."/>
        </authorList>
    </citation>
    <scope>NUCLEOTIDE SEQUENCE [LARGE SCALE GENOMIC DNA]</scope>
    <source>
        <strain evidence="21">Aro1</strain>
    </source>
</reference>
<keyword evidence="6" id="KW-0358">Heparin-binding</keyword>
<evidence type="ECO:0000256" key="17">
    <source>
        <dbReference type="ARBA" id="ARBA00080162"/>
    </source>
</evidence>
<keyword evidence="5" id="KW-0245">EGF-like domain</keyword>
<proteinExistence type="predicted"/>
<evidence type="ECO:0000256" key="18">
    <source>
        <dbReference type="SAM" id="MobiDB-lite"/>
    </source>
</evidence>
<keyword evidence="3" id="KW-0964">Secreted</keyword>
<keyword evidence="7 19" id="KW-0812">Transmembrane</keyword>
<evidence type="ECO:0000256" key="14">
    <source>
        <dbReference type="ARBA" id="ARBA00023273"/>
    </source>
</evidence>
<evidence type="ECO:0000256" key="7">
    <source>
        <dbReference type="ARBA" id="ARBA00022692"/>
    </source>
</evidence>
<organism evidence="21 22">
    <name type="scientific">Scleropages formosus</name>
    <name type="common">Asian bonytongue</name>
    <name type="synonym">Osteoglossum formosum</name>
    <dbReference type="NCBI Taxonomy" id="113540"/>
    <lineage>
        <taxon>Eukaryota</taxon>
        <taxon>Metazoa</taxon>
        <taxon>Chordata</taxon>
        <taxon>Craniata</taxon>
        <taxon>Vertebrata</taxon>
        <taxon>Euteleostomi</taxon>
        <taxon>Actinopterygii</taxon>
        <taxon>Neopterygii</taxon>
        <taxon>Teleostei</taxon>
        <taxon>Osteoglossocephala</taxon>
        <taxon>Osteoglossomorpha</taxon>
        <taxon>Osteoglossiformes</taxon>
        <taxon>Osteoglossidae</taxon>
        <taxon>Scleropages</taxon>
    </lineage>
</organism>
<keyword evidence="12" id="KW-1015">Disulfide bond</keyword>
<dbReference type="InterPro" id="IPR039861">
    <property type="entry name" value="IMPG"/>
</dbReference>
<dbReference type="PANTHER" id="PTHR12199:SF4">
    <property type="entry name" value="INTERPHOTORECEPTOR MATRIX PROTEOGLYCAN 2"/>
    <property type="match status" value="1"/>
</dbReference>
<gene>
    <name evidence="21" type="ORF">Z043_100884</name>
</gene>
<evidence type="ECO:0000313" key="21">
    <source>
        <dbReference type="EMBL" id="KPP79532.1"/>
    </source>
</evidence>
<feature type="region of interest" description="Disordered" evidence="18">
    <location>
        <begin position="733"/>
        <end position="753"/>
    </location>
</feature>
<evidence type="ECO:0000256" key="8">
    <source>
        <dbReference type="ARBA" id="ARBA00022729"/>
    </source>
</evidence>
<protein>
    <recommendedName>
        <fullName evidence="16">Interphotoreceptor matrix proteoglycan 2</fullName>
    </recommendedName>
    <alternativeName>
        <fullName evidence="17">Sialoprotein associated with cones and rods proteoglycan</fullName>
    </alternativeName>
</protein>
<dbReference type="PANTHER" id="PTHR12199">
    <property type="entry name" value="INTERPHOTORECEPTOR MATRIX PROTEOGLYCAN"/>
    <property type="match status" value="1"/>
</dbReference>
<keyword evidence="11 19" id="KW-0472">Membrane</keyword>
<dbReference type="PROSITE" id="PS50024">
    <property type="entry name" value="SEA"/>
    <property type="match status" value="2"/>
</dbReference>
<accession>A0A0P7XRJ1</accession>
<evidence type="ECO:0000256" key="12">
    <source>
        <dbReference type="ARBA" id="ARBA00023157"/>
    </source>
</evidence>
<feature type="domain" description="SEA" evidence="20">
    <location>
        <begin position="151"/>
        <end position="261"/>
    </location>
</feature>
<dbReference type="Pfam" id="PF01390">
    <property type="entry name" value="SEA"/>
    <property type="match status" value="2"/>
</dbReference>
<feature type="domain" description="SEA" evidence="20">
    <location>
        <begin position="760"/>
        <end position="873"/>
    </location>
</feature>
<feature type="non-terminal residue" evidence="21">
    <location>
        <position position="1095"/>
    </location>
</feature>
<dbReference type="GO" id="GO:0005540">
    <property type="term" value="F:hyaluronic acid binding"/>
    <property type="evidence" value="ECO:0007669"/>
    <property type="project" value="TreeGrafter"/>
</dbReference>
<dbReference type="FunFam" id="3.30.70.960:FF:000002">
    <property type="entry name" value="Interphotoreceptor matrix proteoglycan 2"/>
    <property type="match status" value="1"/>
</dbReference>
<evidence type="ECO:0000313" key="22">
    <source>
        <dbReference type="Proteomes" id="UP000034805"/>
    </source>
</evidence>
<keyword evidence="10 19" id="KW-1133">Transmembrane helix</keyword>
<keyword evidence="9" id="KW-0677">Repeat</keyword>